<proteinExistence type="inferred from homology"/>
<accession>A0AAW0L6E4</accession>
<evidence type="ECO:0000256" key="5">
    <source>
        <dbReference type="ARBA" id="ARBA00022989"/>
    </source>
</evidence>
<evidence type="ECO:0000256" key="1">
    <source>
        <dbReference type="ARBA" id="ARBA00004477"/>
    </source>
</evidence>
<keyword evidence="6 10" id="KW-0472">Membrane</keyword>
<feature type="transmembrane region" description="Helical" evidence="10">
    <location>
        <begin position="334"/>
        <end position="354"/>
    </location>
</feature>
<evidence type="ECO:0000256" key="10">
    <source>
        <dbReference type="SAM" id="Phobius"/>
    </source>
</evidence>
<dbReference type="CDD" id="cd18808">
    <property type="entry name" value="SF1_C_Upf1"/>
    <property type="match status" value="1"/>
</dbReference>
<dbReference type="PANTHER" id="PTHR31651">
    <property type="match status" value="1"/>
</dbReference>
<evidence type="ECO:0000256" key="6">
    <source>
        <dbReference type="ARBA" id="ARBA00023136"/>
    </source>
</evidence>
<feature type="transmembrane region" description="Helical" evidence="10">
    <location>
        <begin position="6"/>
        <end position="29"/>
    </location>
</feature>
<dbReference type="SUPFAM" id="SSF52540">
    <property type="entry name" value="P-loop containing nucleoside triphosphate hydrolases"/>
    <property type="match status" value="1"/>
</dbReference>
<dbReference type="Pfam" id="PF03547">
    <property type="entry name" value="Mem_trans"/>
    <property type="match status" value="2"/>
</dbReference>
<dbReference type="GO" id="GO:0009734">
    <property type="term" value="P:auxin-activated signaling pathway"/>
    <property type="evidence" value="ECO:0007669"/>
    <property type="project" value="UniProtKB-KW"/>
</dbReference>
<gene>
    <name evidence="11" type="primary">PILS1</name>
    <name evidence="11" type="ORF">CFP56_006927</name>
</gene>
<feature type="transmembrane region" description="Helical" evidence="10">
    <location>
        <begin position="366"/>
        <end position="387"/>
    </location>
</feature>
<feature type="transmembrane region" description="Helical" evidence="10">
    <location>
        <begin position="585"/>
        <end position="607"/>
    </location>
</feature>
<comment type="subcellular location">
    <subcellularLocation>
        <location evidence="1">Endoplasmic reticulum membrane</location>
        <topology evidence="1">Multi-pass membrane protein</topology>
    </subcellularLocation>
</comment>
<evidence type="ECO:0000256" key="9">
    <source>
        <dbReference type="ARBA" id="ARBA00025752"/>
    </source>
</evidence>
<dbReference type="InterPro" id="IPR045033">
    <property type="entry name" value="PILS1/3/4/5/7"/>
</dbReference>
<protein>
    <submittedName>
        <fullName evidence="11">Protein pin-likes 1</fullName>
    </submittedName>
</protein>
<feature type="transmembrane region" description="Helical" evidence="10">
    <location>
        <begin position="147"/>
        <end position="168"/>
    </location>
</feature>
<dbReference type="EMBL" id="PKMF04000144">
    <property type="protein sequence ID" value="KAK7847232.1"/>
    <property type="molecule type" value="Genomic_DNA"/>
</dbReference>
<feature type="transmembrane region" description="Helical" evidence="10">
    <location>
        <begin position="515"/>
        <end position="535"/>
    </location>
</feature>
<feature type="transmembrane region" description="Helical" evidence="10">
    <location>
        <begin position="73"/>
        <end position="94"/>
    </location>
</feature>
<keyword evidence="7" id="KW-0927">Auxin signaling pathway</keyword>
<feature type="transmembrane region" description="Helical" evidence="10">
    <location>
        <begin position="555"/>
        <end position="573"/>
    </location>
</feature>
<reference evidence="11 12" key="1">
    <citation type="journal article" date="2018" name="Sci. Data">
        <title>The draft genome sequence of cork oak.</title>
        <authorList>
            <person name="Ramos A.M."/>
            <person name="Usie A."/>
            <person name="Barbosa P."/>
            <person name="Barros P.M."/>
            <person name="Capote T."/>
            <person name="Chaves I."/>
            <person name="Simoes F."/>
            <person name="Abreu I."/>
            <person name="Carrasquinho I."/>
            <person name="Faro C."/>
            <person name="Guimaraes J.B."/>
            <person name="Mendonca D."/>
            <person name="Nobrega F."/>
            <person name="Rodrigues L."/>
            <person name="Saibo N.J.M."/>
            <person name="Varela M.C."/>
            <person name="Egas C."/>
            <person name="Matos J."/>
            <person name="Miguel C.M."/>
            <person name="Oliveira M.M."/>
            <person name="Ricardo C.P."/>
            <person name="Goncalves S."/>
        </authorList>
    </citation>
    <scope>NUCLEOTIDE SEQUENCE [LARGE SCALE GENOMIC DNA]</scope>
    <source>
        <strain evidence="12">cv. HL8</strain>
    </source>
</reference>
<dbReference type="PANTHER" id="PTHR31651:SF41">
    <property type="entry name" value="PROTEIN PIN-LIKES 3-LIKE ISOFORM X1"/>
    <property type="match status" value="1"/>
</dbReference>
<dbReference type="InterPro" id="IPR047187">
    <property type="entry name" value="SF1_C_Upf1"/>
</dbReference>
<dbReference type="GO" id="GO:0080162">
    <property type="term" value="P:endoplasmic reticulum to cytosol auxin transport"/>
    <property type="evidence" value="ECO:0007669"/>
    <property type="project" value="InterPro"/>
</dbReference>
<comment type="caution">
    <text evidence="11">The sequence shown here is derived from an EMBL/GenBank/DDBJ whole genome shotgun (WGS) entry which is preliminary data.</text>
</comment>
<keyword evidence="2" id="KW-0813">Transport</keyword>
<dbReference type="AlphaFoldDB" id="A0AAW0L6E4"/>
<feature type="transmembrane region" description="Helical" evidence="10">
    <location>
        <begin position="293"/>
        <end position="314"/>
    </location>
</feature>
<evidence type="ECO:0000256" key="4">
    <source>
        <dbReference type="ARBA" id="ARBA00022824"/>
    </source>
</evidence>
<feature type="transmembrane region" description="Helical" evidence="10">
    <location>
        <begin position="407"/>
        <end position="428"/>
    </location>
</feature>
<feature type="transmembrane region" description="Helical" evidence="10">
    <location>
        <begin position="106"/>
        <end position="127"/>
    </location>
</feature>
<name>A0AAW0L6E4_QUESU</name>
<feature type="transmembrane region" description="Helical" evidence="10">
    <location>
        <begin position="41"/>
        <end position="61"/>
    </location>
</feature>
<evidence type="ECO:0000256" key="7">
    <source>
        <dbReference type="ARBA" id="ARBA00023294"/>
    </source>
</evidence>
<comment type="similarity">
    <text evidence="9">Belongs to the auxin efflux carrier (TC 2.A.69.2) family.</text>
</comment>
<dbReference type="InterPro" id="IPR027417">
    <property type="entry name" value="P-loop_NTPase"/>
</dbReference>
<dbReference type="InterPro" id="IPR004776">
    <property type="entry name" value="Mem_transp_PIN-like"/>
</dbReference>
<evidence type="ECO:0000313" key="12">
    <source>
        <dbReference type="Proteomes" id="UP000237347"/>
    </source>
</evidence>
<evidence type="ECO:0000256" key="8">
    <source>
        <dbReference type="ARBA" id="ARBA00025100"/>
    </source>
</evidence>
<comment type="function">
    <text evidence="8">Involved in cellular auxin homeostasis by regulating auxin metabolism. Regulates intracellular auxin accumulation at the endoplasmic reticulum and thus auxin availability for nuclear auxin signaling.</text>
</comment>
<dbReference type="GO" id="GO:0005789">
    <property type="term" value="C:endoplasmic reticulum membrane"/>
    <property type="evidence" value="ECO:0007669"/>
    <property type="project" value="UniProtKB-SubCell"/>
</dbReference>
<sequence>MEFLDLFIVALMPVLKILLVTAVGLFLATERINLLGADARPYLNNLVFYLFSPSIIFSNLAETITLDSLTNLWFMPVNILLTFIIGSALAWILVKITRAPRHLRSLIIGSCAAGNLGNFLLIIIPALCDDDNSPFGDSSVCSTDGESYVALSMAIGAVYIWSYVYAIMRLSANKATKEIDASGSTIQDSASGEIAYSEICPEALLPSRGSPISQEDTDQAEVPSTKSEGKAKIIGFIVGIISPIRKVLVGDDAPLRAIYNSVSLISDATIPCMTLIIGANLLKGLKTSGVGPLIILGIIAIRFIILPSLGIVIVKAANHFGMVGSDSLYQFTLMLQYSLPPAMNVGSALAWILIKITRAPQHLQSLIIGSCAAGNLGNLLLIILPAVCDEDNSPFGESSVCSTDGEAYAALSMALGVVFLWTYVYAIMRLSANKATKEIDTNDSTIRDKTSEETPYSEICTEALLPSRGCPTSEEYTDQVEVPSTGCEGKAKVSLLEKAKLHLKKLYGYIDLKKLFAPSTISAIIAFAVGIVSPIRKILIGDDAPLHAIYNSVHLIGEAAIPCMTLLIGANLLRGLKRSEVGPSIVLGIIAIRYIISPLLGIVIVKAANHFGMVGSDSLYQFTLMLQYALPPAMTVDMLPAFEAKNQKTVNNPIEAYIIAEVTERLVNNGIEGEDIGIITPYNSQANLIRHAVYTTSVEIHTIDKYQGRDKDCILVSFVRSSENPRNCTSSLLGDWHRINVALTRAKKKLIMVGSCKTLSKVPLLKLLIKKVDEQSGILSVSKNDINYNGGLKRCSQFR</sequence>
<evidence type="ECO:0000313" key="11">
    <source>
        <dbReference type="EMBL" id="KAK7847232.1"/>
    </source>
</evidence>
<keyword evidence="5 10" id="KW-1133">Transmembrane helix</keyword>
<evidence type="ECO:0000256" key="3">
    <source>
        <dbReference type="ARBA" id="ARBA00022692"/>
    </source>
</evidence>
<organism evidence="11 12">
    <name type="scientific">Quercus suber</name>
    <name type="common">Cork oak</name>
    <dbReference type="NCBI Taxonomy" id="58331"/>
    <lineage>
        <taxon>Eukaryota</taxon>
        <taxon>Viridiplantae</taxon>
        <taxon>Streptophyta</taxon>
        <taxon>Embryophyta</taxon>
        <taxon>Tracheophyta</taxon>
        <taxon>Spermatophyta</taxon>
        <taxon>Magnoliopsida</taxon>
        <taxon>eudicotyledons</taxon>
        <taxon>Gunneridae</taxon>
        <taxon>Pentapetalae</taxon>
        <taxon>rosids</taxon>
        <taxon>fabids</taxon>
        <taxon>Fagales</taxon>
        <taxon>Fagaceae</taxon>
        <taxon>Quercus</taxon>
    </lineage>
</organism>
<dbReference type="Gene3D" id="3.40.50.300">
    <property type="entry name" value="P-loop containing nucleotide triphosphate hydrolases"/>
    <property type="match status" value="1"/>
</dbReference>
<keyword evidence="3 10" id="KW-0812">Transmembrane</keyword>
<keyword evidence="12" id="KW-1185">Reference proteome</keyword>
<keyword evidence="4" id="KW-0256">Endoplasmic reticulum</keyword>
<evidence type="ECO:0000256" key="2">
    <source>
        <dbReference type="ARBA" id="ARBA00022448"/>
    </source>
</evidence>
<dbReference type="Proteomes" id="UP000237347">
    <property type="component" value="Unassembled WGS sequence"/>
</dbReference>